<keyword evidence="2" id="KW-1185">Reference proteome</keyword>
<dbReference type="SUPFAM" id="SSF48452">
    <property type="entry name" value="TPR-like"/>
    <property type="match status" value="1"/>
</dbReference>
<dbReference type="Proteomes" id="UP000003160">
    <property type="component" value="Unassembled WGS sequence"/>
</dbReference>
<proteinExistence type="predicted"/>
<gene>
    <name evidence="1" type="ORF">HMPREF0645_2009</name>
</gene>
<accession>D1PYH4</accession>
<dbReference type="AlphaFoldDB" id="D1PYH4"/>
<dbReference type="Gene3D" id="1.25.40.10">
    <property type="entry name" value="Tetratricopeptide repeat domain"/>
    <property type="match status" value="1"/>
</dbReference>
<dbReference type="OrthoDB" id="1108959at2"/>
<evidence type="ECO:0000313" key="2">
    <source>
        <dbReference type="Proteomes" id="UP000003160"/>
    </source>
</evidence>
<organism evidence="1 2">
    <name type="scientific">Hallella bergensis DSM 17361</name>
    <dbReference type="NCBI Taxonomy" id="585502"/>
    <lineage>
        <taxon>Bacteria</taxon>
        <taxon>Pseudomonadati</taxon>
        <taxon>Bacteroidota</taxon>
        <taxon>Bacteroidia</taxon>
        <taxon>Bacteroidales</taxon>
        <taxon>Prevotellaceae</taxon>
        <taxon>Hallella</taxon>
    </lineage>
</organism>
<comment type="caution">
    <text evidence="1">The sequence shown here is derived from an EMBL/GenBank/DDBJ whole genome shotgun (WGS) entry which is preliminary data.</text>
</comment>
<dbReference type="InterPro" id="IPR011990">
    <property type="entry name" value="TPR-like_helical_dom_sf"/>
</dbReference>
<reference evidence="1 2" key="1">
    <citation type="submission" date="2009-10" db="EMBL/GenBank/DDBJ databases">
        <authorList>
            <person name="Qin X."/>
            <person name="Bachman B."/>
            <person name="Battles P."/>
            <person name="Bell A."/>
            <person name="Bess C."/>
            <person name="Bickham C."/>
            <person name="Chaboub L."/>
            <person name="Chen D."/>
            <person name="Coyle M."/>
            <person name="Deiros D.R."/>
            <person name="Dinh H."/>
            <person name="Forbes L."/>
            <person name="Fowler G."/>
            <person name="Francisco L."/>
            <person name="Fu Q."/>
            <person name="Gubbala S."/>
            <person name="Hale W."/>
            <person name="Han Y."/>
            <person name="Hemphill L."/>
            <person name="Highlander S.K."/>
            <person name="Hirani K."/>
            <person name="Hogues M."/>
            <person name="Jackson L."/>
            <person name="Jakkamsetti A."/>
            <person name="Javaid M."/>
            <person name="Jiang H."/>
            <person name="Korchina V."/>
            <person name="Kovar C."/>
            <person name="Lara F."/>
            <person name="Lee S."/>
            <person name="Mata R."/>
            <person name="Mathew T."/>
            <person name="Moen C."/>
            <person name="Morales K."/>
            <person name="Munidasa M."/>
            <person name="Nazareth L."/>
            <person name="Ngo R."/>
            <person name="Nguyen L."/>
            <person name="Okwuonu G."/>
            <person name="Ongeri F."/>
            <person name="Patil S."/>
            <person name="Petrosino J."/>
            <person name="Pham C."/>
            <person name="Pham P."/>
            <person name="Pu L.-L."/>
            <person name="Puazo M."/>
            <person name="Raj R."/>
            <person name="Reid J."/>
            <person name="Rouhana J."/>
            <person name="Saada N."/>
            <person name="Shang Y."/>
            <person name="Simmons D."/>
            <person name="Thornton R."/>
            <person name="Warren J."/>
            <person name="Weissenberger G."/>
            <person name="Zhang J."/>
            <person name="Zhang L."/>
            <person name="Zhou C."/>
            <person name="Zhu D."/>
            <person name="Muzny D."/>
            <person name="Worley K."/>
            <person name="Gibbs R."/>
        </authorList>
    </citation>
    <scope>NUCLEOTIDE SEQUENCE [LARGE SCALE GENOMIC DNA]</scope>
    <source>
        <strain evidence="1 2">DSM 17361</strain>
    </source>
</reference>
<dbReference type="HOGENOM" id="CLU_022117_0_0_10"/>
<sequence length="736" mass="85711">MNNFQQPSDWTSQLQQLRQIQQSITGSGYLGKAIAGIRAFLTNFQFDSLGSRLEEIEKNYLLMCEFLKKGYQDDKREELYNSLLGKLYVLLRDIELDYRKAYDPSVIKYTPAKSAVQLDVEEIRHKLEAFVSDVAMASLEPEDIRKTKLIDLYSAHHQYIQTVFNSLLLSHHWTHDIGMNMARMLVSPTIDSKDARLLISAVMLGAMISGDPERMLTMIYIHQHAQDVYLKQRALVGWVFALDSLSLSMFPQVYEHIQEFLNDKSIKRELYELQIQMVYCRNAKRDNEKLQRDIMPTLLRNQSFEIDGFEIREKEENTIEDILNPDAADQKMEEMEKSIRKMMDMRDQGVDIYFGGFSQMKRFSFFYTLPNWFIPFSTDHPHLQHLAPDFLHSNMVETILKSGSFCDSDKYSFVLGMAKVYNNIPANIKEMLNSGNVAMMGMGEEQINTQDSSYIRRMYLQDLYRFFSLCDAHAMFDNPFESPRFLFMTNEVFRKQMGKEARNIQKFLLKKKMYSSLSQMFYSYKEANNIEDMRMEAGLKMRAHKYIEAQAIYAQLCDVSPDDQRAIMGYAQASFYVEDYAEAARLYKQLLYQYPDNRSIALNLAISQINSDNAEEGMKLLFRLDYENEKDINVKRALAWGHLWLKNIDQADELYQSILANKMCDASDFLNAGYCNWFAGRVDMAITLIKQSIATSENVVESTDDLMRQFEKDLPLLVKYGVKDTDRKMVAEMVMG</sequence>
<dbReference type="RefSeq" id="WP_007174112.1">
    <property type="nucleotide sequence ID" value="NZ_GG704781.1"/>
</dbReference>
<name>D1PYH4_9BACT</name>
<dbReference type="Pfam" id="PF14559">
    <property type="entry name" value="TPR_19"/>
    <property type="match status" value="1"/>
</dbReference>
<dbReference type="EMBL" id="ACKS01000078">
    <property type="protein sequence ID" value="EFA43519.1"/>
    <property type="molecule type" value="Genomic_DNA"/>
</dbReference>
<protein>
    <submittedName>
        <fullName evidence="1">Tetratricopeptide repeat protein</fullName>
    </submittedName>
</protein>
<dbReference type="eggNOG" id="COG0457">
    <property type="taxonomic scope" value="Bacteria"/>
</dbReference>
<evidence type="ECO:0000313" key="1">
    <source>
        <dbReference type="EMBL" id="EFA43519.1"/>
    </source>
</evidence>